<reference evidence="1 2" key="1">
    <citation type="submission" date="2015-09" db="EMBL/GenBank/DDBJ databases">
        <authorList>
            <consortium name="Pathogen Informatics"/>
        </authorList>
    </citation>
    <scope>NUCLEOTIDE SEQUENCE [LARGE SCALE GENOMIC DNA]</scope>
    <source>
        <strain evidence="1 2">2789STDY5834914</strain>
    </source>
</reference>
<organism evidence="1 2">
    <name type="scientific">Dorea longicatena</name>
    <dbReference type="NCBI Taxonomy" id="88431"/>
    <lineage>
        <taxon>Bacteria</taxon>
        <taxon>Bacillati</taxon>
        <taxon>Bacillota</taxon>
        <taxon>Clostridia</taxon>
        <taxon>Lachnospirales</taxon>
        <taxon>Lachnospiraceae</taxon>
        <taxon>Dorea</taxon>
    </lineage>
</organism>
<dbReference type="OrthoDB" id="1971968at2"/>
<dbReference type="GeneID" id="96228755"/>
<protein>
    <submittedName>
        <fullName evidence="1">Uncharacterized protein</fullName>
    </submittedName>
</protein>
<name>A0A174P815_9FIRM</name>
<gene>
    <name evidence="1" type="ORF">ERS852526_01460</name>
</gene>
<evidence type="ECO:0000313" key="1">
    <source>
        <dbReference type="EMBL" id="CUP57064.1"/>
    </source>
</evidence>
<dbReference type="Proteomes" id="UP000095485">
    <property type="component" value="Unassembled WGS sequence"/>
</dbReference>
<dbReference type="AlphaFoldDB" id="A0A174P815"/>
<sequence>MLEIRIPDWLEFPSKEQALKYGEQAEVSVFLKAEAIFLLFDGSKEKILPQQTELYQFSYLKEKTYDRLGPPLSPEDIDHLVEVGELEQVLFSEKYILTEDDYQEFSGNLMEAFQELEKEYGPPPREKEQGYLFQALWYQAEELNPGEGDCFGD</sequence>
<dbReference type="RefSeq" id="WP_025577477.1">
    <property type="nucleotide sequence ID" value="NZ_CZAY01000009.1"/>
</dbReference>
<proteinExistence type="predicted"/>
<dbReference type="EMBL" id="CZAY01000009">
    <property type="protein sequence ID" value="CUP57064.1"/>
    <property type="molecule type" value="Genomic_DNA"/>
</dbReference>
<accession>A0A174P815</accession>
<evidence type="ECO:0000313" key="2">
    <source>
        <dbReference type="Proteomes" id="UP000095485"/>
    </source>
</evidence>